<dbReference type="EMBL" id="WNWR01000144">
    <property type="protein sequence ID" value="KAE9990284.1"/>
    <property type="molecule type" value="Genomic_DNA"/>
</dbReference>
<dbReference type="Proteomes" id="UP000490939">
    <property type="component" value="Unassembled WGS sequence"/>
</dbReference>
<accession>A0A8H3VJH9</accession>
<organism evidence="2 3">
    <name type="scientific">Venturia inaequalis</name>
    <name type="common">Apple scab fungus</name>
    <dbReference type="NCBI Taxonomy" id="5025"/>
    <lineage>
        <taxon>Eukaryota</taxon>
        <taxon>Fungi</taxon>
        <taxon>Dikarya</taxon>
        <taxon>Ascomycota</taxon>
        <taxon>Pezizomycotina</taxon>
        <taxon>Dothideomycetes</taxon>
        <taxon>Pleosporomycetidae</taxon>
        <taxon>Venturiales</taxon>
        <taxon>Venturiaceae</taxon>
        <taxon>Venturia</taxon>
    </lineage>
</organism>
<evidence type="ECO:0000313" key="3">
    <source>
        <dbReference type="Proteomes" id="UP000490939"/>
    </source>
</evidence>
<feature type="region of interest" description="Disordered" evidence="1">
    <location>
        <begin position="1"/>
        <end position="23"/>
    </location>
</feature>
<sequence>MLVADYGDMETSDESLHESESSDVVGAVEGENVLKTSWVSRSGTAGLWSVPSQFIPIATSSTTHMPVWIMKTEALIMCCPFLETGSASSSKRESSLVGI</sequence>
<protein>
    <submittedName>
        <fullName evidence="2">Uncharacterized protein</fullName>
    </submittedName>
</protein>
<comment type="caution">
    <text evidence="2">The sequence shown here is derived from an EMBL/GenBank/DDBJ whole genome shotgun (WGS) entry which is preliminary data.</text>
</comment>
<name>A0A8H3VJH9_VENIN</name>
<evidence type="ECO:0000313" key="2">
    <source>
        <dbReference type="EMBL" id="KAE9990284.1"/>
    </source>
</evidence>
<evidence type="ECO:0000256" key="1">
    <source>
        <dbReference type="SAM" id="MobiDB-lite"/>
    </source>
</evidence>
<keyword evidence="3" id="KW-1185">Reference proteome</keyword>
<dbReference type="AlphaFoldDB" id="A0A8H3VJH9"/>
<reference evidence="2 3" key="1">
    <citation type="submission" date="2019-07" db="EMBL/GenBank/DDBJ databases">
        <title>Venturia inaequalis Genome Resource.</title>
        <authorList>
            <person name="Lichtner F.J."/>
        </authorList>
    </citation>
    <scope>NUCLEOTIDE SEQUENCE [LARGE SCALE GENOMIC DNA]</scope>
    <source>
        <strain evidence="2 3">DMI_063113</strain>
    </source>
</reference>
<gene>
    <name evidence="2" type="ORF">EG327_001616</name>
</gene>
<proteinExistence type="predicted"/>